<evidence type="ECO:0000313" key="1">
    <source>
        <dbReference type="EMBL" id="OKH37018.1"/>
    </source>
</evidence>
<name>A0A1U7IIU2_9CYAN</name>
<protein>
    <submittedName>
        <fullName evidence="1">Uncharacterized protein</fullName>
    </submittedName>
</protein>
<reference evidence="1 2" key="1">
    <citation type="submission" date="2016-11" db="EMBL/GenBank/DDBJ databases">
        <title>Draft Genome Sequences of Nine Cyanobacterial Strains from Diverse Habitats.</title>
        <authorList>
            <person name="Zhu T."/>
            <person name="Hou S."/>
            <person name="Lu X."/>
            <person name="Hess W.R."/>
        </authorList>
    </citation>
    <scope>NUCLEOTIDE SEQUENCE [LARGE SCALE GENOMIC DNA]</scope>
    <source>
        <strain evidence="1 2">IAM M-71</strain>
    </source>
</reference>
<evidence type="ECO:0000313" key="2">
    <source>
        <dbReference type="Proteomes" id="UP000185860"/>
    </source>
</evidence>
<organism evidence="1 2">
    <name type="scientific">[Phormidium ambiguum] IAM M-71</name>
    <dbReference type="NCBI Taxonomy" id="454136"/>
    <lineage>
        <taxon>Bacteria</taxon>
        <taxon>Bacillati</taxon>
        <taxon>Cyanobacteriota</taxon>
        <taxon>Cyanophyceae</taxon>
        <taxon>Oscillatoriophycideae</taxon>
        <taxon>Aerosakkonematales</taxon>
        <taxon>Aerosakkonemataceae</taxon>
        <taxon>Floridanema</taxon>
    </lineage>
</organism>
<dbReference type="Proteomes" id="UP000185860">
    <property type="component" value="Unassembled WGS sequence"/>
</dbReference>
<sequence length="80" mass="9641">MILLNLFYRGKVRSSFLKPDLPQFSSTNTGKDCCWRKFNLIWYSNKQSNRDCKRFKKLGKTRQLFVMLIFRQLQCEVTLI</sequence>
<dbReference type="AlphaFoldDB" id="A0A1U7IIU2"/>
<gene>
    <name evidence="1" type="ORF">NIES2119_14435</name>
</gene>
<dbReference type="STRING" id="454136.NIES2119_14435"/>
<accession>A0A1U7IIU2</accession>
<comment type="caution">
    <text evidence="1">The sequence shown here is derived from an EMBL/GenBank/DDBJ whole genome shotgun (WGS) entry which is preliminary data.</text>
</comment>
<dbReference type="EMBL" id="MRCE01000013">
    <property type="protein sequence ID" value="OKH37018.1"/>
    <property type="molecule type" value="Genomic_DNA"/>
</dbReference>
<proteinExistence type="predicted"/>